<comment type="caution">
    <text evidence="2">The sequence shown here is derived from an EMBL/GenBank/DDBJ whole genome shotgun (WGS) entry which is preliminary data.</text>
</comment>
<evidence type="ECO:0000313" key="2">
    <source>
        <dbReference type="EMBL" id="CAH9084682.1"/>
    </source>
</evidence>
<dbReference type="Proteomes" id="UP001152523">
    <property type="component" value="Unassembled WGS sequence"/>
</dbReference>
<keyword evidence="1" id="KW-1133">Transmembrane helix</keyword>
<dbReference type="AlphaFoldDB" id="A0AAV0CYS4"/>
<evidence type="ECO:0000313" key="3">
    <source>
        <dbReference type="Proteomes" id="UP001152523"/>
    </source>
</evidence>
<keyword evidence="1" id="KW-0812">Transmembrane</keyword>
<protein>
    <submittedName>
        <fullName evidence="2">Uncharacterized protein</fullName>
    </submittedName>
</protein>
<dbReference type="PANTHER" id="PTHR31060:SF4">
    <property type="entry name" value="1,8-CINEOLE SYNTHASE"/>
    <property type="match status" value="1"/>
</dbReference>
<organism evidence="2 3">
    <name type="scientific">Cuscuta epithymum</name>
    <dbReference type="NCBI Taxonomy" id="186058"/>
    <lineage>
        <taxon>Eukaryota</taxon>
        <taxon>Viridiplantae</taxon>
        <taxon>Streptophyta</taxon>
        <taxon>Embryophyta</taxon>
        <taxon>Tracheophyta</taxon>
        <taxon>Spermatophyta</taxon>
        <taxon>Magnoliopsida</taxon>
        <taxon>eudicotyledons</taxon>
        <taxon>Gunneridae</taxon>
        <taxon>Pentapetalae</taxon>
        <taxon>asterids</taxon>
        <taxon>lamiids</taxon>
        <taxon>Solanales</taxon>
        <taxon>Convolvulaceae</taxon>
        <taxon>Cuscuteae</taxon>
        <taxon>Cuscuta</taxon>
        <taxon>Cuscuta subgen. Cuscuta</taxon>
    </lineage>
</organism>
<keyword evidence="1" id="KW-0472">Membrane</keyword>
<keyword evidence="3" id="KW-1185">Reference proteome</keyword>
<feature type="transmembrane region" description="Helical" evidence="1">
    <location>
        <begin position="33"/>
        <end position="55"/>
    </location>
</feature>
<proteinExistence type="predicted"/>
<accession>A0AAV0CYS4</accession>
<dbReference type="EMBL" id="CAMAPF010000047">
    <property type="protein sequence ID" value="CAH9084682.1"/>
    <property type="molecule type" value="Genomic_DNA"/>
</dbReference>
<dbReference type="PANTHER" id="PTHR31060">
    <property type="entry name" value="OSJNBA0011J08.25 PROTEIN-RELATED"/>
    <property type="match status" value="1"/>
</dbReference>
<sequence>MDSTVFRSLLTSLLLYADKPFTCFSDKYKPLRLIRGFVVSAVLIFLRLLPSVFPIKSFISEFQSRKAGNSRHAVVGGGGREAAIARALTQLSSIVTDIPVSSRKYEVVRSLAEKFIDENNSYKDDVLRGVNRTVLTSAFRRTLKQLESAVIERSRQVDQEEVGTPDMDGGVAEDHYGGFRRGIRAARFYWNLVCRRRSSKDSLSRSEVSAEKLAAELLWLAQKMTACGCAEEALRNWSSAQHLAWLSVSAEPRLQGALIRVSAFLLEQARETWKKAVEETMRHELRRTNLNVLVSWLPLLCRGSNGTDTPVLSIDKRAEVEKTLEELINTLEEQEQEKVLSLWLHHFTRCSSSDWPNLHHSYTHWFTASRTSLLCSLN</sequence>
<gene>
    <name evidence="2" type="ORF">CEPIT_LOCUS8961</name>
</gene>
<name>A0AAV0CYS4_9ASTE</name>
<evidence type="ECO:0000256" key="1">
    <source>
        <dbReference type="SAM" id="Phobius"/>
    </source>
</evidence>
<reference evidence="2" key="1">
    <citation type="submission" date="2022-07" db="EMBL/GenBank/DDBJ databases">
        <authorList>
            <person name="Macas J."/>
            <person name="Novak P."/>
            <person name="Neumann P."/>
        </authorList>
    </citation>
    <scope>NUCLEOTIDE SEQUENCE</scope>
</reference>
<dbReference type="InterPro" id="IPR038920">
    <property type="entry name" value="At3g05675-like"/>
</dbReference>